<feature type="transmembrane region" description="Helical" evidence="6">
    <location>
        <begin position="60"/>
        <end position="83"/>
    </location>
</feature>
<organism evidence="7 8">
    <name type="scientific">Candidatus Roizmanbacteria bacterium CG11_big_fil_rev_8_21_14_0_20_36_8</name>
    <dbReference type="NCBI Taxonomy" id="1974856"/>
    <lineage>
        <taxon>Bacteria</taxon>
        <taxon>Candidatus Roizmaniibacteriota</taxon>
    </lineage>
</organism>
<comment type="caution">
    <text evidence="7">The sequence shown here is derived from an EMBL/GenBank/DDBJ whole genome shotgun (WGS) entry which is preliminary data.</text>
</comment>
<keyword evidence="5 6" id="KW-0472">Membrane</keyword>
<dbReference type="Pfam" id="PF01943">
    <property type="entry name" value="Polysacc_synt"/>
    <property type="match status" value="1"/>
</dbReference>
<feature type="transmembrane region" description="Helical" evidence="6">
    <location>
        <begin position="362"/>
        <end position="384"/>
    </location>
</feature>
<feature type="transmembrane region" description="Helical" evidence="6">
    <location>
        <begin position="331"/>
        <end position="350"/>
    </location>
</feature>
<name>A0A2M6ITP4_9BACT</name>
<evidence type="ECO:0000256" key="2">
    <source>
        <dbReference type="ARBA" id="ARBA00022475"/>
    </source>
</evidence>
<keyword evidence="3 6" id="KW-0812">Transmembrane</keyword>
<feature type="transmembrane region" description="Helical" evidence="6">
    <location>
        <begin position="21"/>
        <end position="48"/>
    </location>
</feature>
<dbReference type="PANTHER" id="PTHR30250">
    <property type="entry name" value="PST FAMILY PREDICTED COLANIC ACID TRANSPORTER"/>
    <property type="match status" value="1"/>
</dbReference>
<dbReference type="AlphaFoldDB" id="A0A2M6ITP4"/>
<evidence type="ECO:0000256" key="5">
    <source>
        <dbReference type="ARBA" id="ARBA00023136"/>
    </source>
</evidence>
<sequence>MRQIIKKFLAFSERYTKTDMTYLAKGGFWISISYSIQIISGLILTVALANLLPKNVLGTYQYILALAGILSVLTLSGASKAIVSAVARGDDGAFLSSVRTVLKWNIIILLSSLSVSCYYYLNGNTELGTAFLIVAFFAPLIEAFKLYQSYLQGKEAFKDGVTLGAWRKPLPLIAMIIGLYFTDNVVYLIFVYFFTNAVSNIWVYFLVIRKYHPPIKAKEDVLSYSKHLSILVIIGKLASHADKLILWQFIGPVAVASFTIAQLATKYSGGALNALATIVLPKLSRRDLATLQQTLPRKVFFFTLAMSVGAIIYILVIPFIFDIIFPQYKESILIAQLLAVSLVFLPRSIYTKALIAHQQVRYQYYLSISMLVLSIIAMLVLIPIFGILGAAYATIISELVSAIVSYSLFKRAKSV</sequence>
<reference evidence="7 8" key="1">
    <citation type="submission" date="2017-09" db="EMBL/GenBank/DDBJ databases">
        <title>Depth-based differentiation of microbial function through sediment-hosted aquifers and enrichment of novel symbionts in the deep terrestrial subsurface.</title>
        <authorList>
            <person name="Probst A.J."/>
            <person name="Ladd B."/>
            <person name="Jarett J.K."/>
            <person name="Geller-Mcgrath D.E."/>
            <person name="Sieber C.M."/>
            <person name="Emerson J.B."/>
            <person name="Anantharaman K."/>
            <person name="Thomas B.C."/>
            <person name="Malmstrom R."/>
            <person name="Stieglmeier M."/>
            <person name="Klingl A."/>
            <person name="Woyke T."/>
            <person name="Ryan C.M."/>
            <person name="Banfield J.F."/>
        </authorList>
    </citation>
    <scope>NUCLEOTIDE SEQUENCE [LARGE SCALE GENOMIC DNA]</scope>
    <source>
        <strain evidence="7">CG11_big_fil_rev_8_21_14_0_20_36_8</strain>
    </source>
</reference>
<accession>A0A2M6ITP4</accession>
<dbReference type="InterPro" id="IPR050833">
    <property type="entry name" value="Poly_Biosynth_Transport"/>
</dbReference>
<evidence type="ECO:0000256" key="1">
    <source>
        <dbReference type="ARBA" id="ARBA00004651"/>
    </source>
</evidence>
<evidence type="ECO:0000313" key="8">
    <source>
        <dbReference type="Proteomes" id="UP000231056"/>
    </source>
</evidence>
<keyword evidence="4 6" id="KW-1133">Transmembrane helix</keyword>
<evidence type="ECO:0000256" key="6">
    <source>
        <dbReference type="SAM" id="Phobius"/>
    </source>
</evidence>
<dbReference type="GO" id="GO:0005886">
    <property type="term" value="C:plasma membrane"/>
    <property type="evidence" value="ECO:0007669"/>
    <property type="project" value="UniProtKB-SubCell"/>
</dbReference>
<proteinExistence type="predicted"/>
<dbReference type="EMBL" id="PCVM01000077">
    <property type="protein sequence ID" value="PIQ73286.1"/>
    <property type="molecule type" value="Genomic_DNA"/>
</dbReference>
<keyword evidence="2" id="KW-1003">Cell membrane</keyword>
<dbReference type="Proteomes" id="UP000231056">
    <property type="component" value="Unassembled WGS sequence"/>
</dbReference>
<gene>
    <name evidence="7" type="ORF">COV58_03360</name>
</gene>
<feature type="transmembrane region" description="Helical" evidence="6">
    <location>
        <begin position="300"/>
        <end position="325"/>
    </location>
</feature>
<protein>
    <submittedName>
        <fullName evidence="7">Uncharacterized protein</fullName>
    </submittedName>
</protein>
<feature type="transmembrane region" description="Helical" evidence="6">
    <location>
        <begin position="165"/>
        <end position="181"/>
    </location>
</feature>
<dbReference type="InterPro" id="IPR002797">
    <property type="entry name" value="Polysacc_synth"/>
</dbReference>
<feature type="transmembrane region" description="Helical" evidence="6">
    <location>
        <begin position="390"/>
        <end position="409"/>
    </location>
</feature>
<comment type="subcellular location">
    <subcellularLocation>
        <location evidence="1">Cell membrane</location>
        <topology evidence="1">Multi-pass membrane protein</topology>
    </subcellularLocation>
</comment>
<evidence type="ECO:0000256" key="4">
    <source>
        <dbReference type="ARBA" id="ARBA00022989"/>
    </source>
</evidence>
<dbReference type="PANTHER" id="PTHR30250:SF11">
    <property type="entry name" value="O-ANTIGEN TRANSPORTER-RELATED"/>
    <property type="match status" value="1"/>
</dbReference>
<feature type="transmembrane region" description="Helical" evidence="6">
    <location>
        <begin position="127"/>
        <end position="144"/>
    </location>
</feature>
<feature type="transmembrane region" description="Helical" evidence="6">
    <location>
        <begin position="104"/>
        <end position="121"/>
    </location>
</feature>
<evidence type="ECO:0000256" key="3">
    <source>
        <dbReference type="ARBA" id="ARBA00022692"/>
    </source>
</evidence>
<feature type="transmembrane region" description="Helical" evidence="6">
    <location>
        <begin position="187"/>
        <end position="207"/>
    </location>
</feature>
<evidence type="ECO:0000313" key="7">
    <source>
        <dbReference type="EMBL" id="PIQ73286.1"/>
    </source>
</evidence>